<keyword evidence="1" id="KW-0472">Membrane</keyword>
<evidence type="ECO:0000256" key="1">
    <source>
        <dbReference type="SAM" id="Phobius"/>
    </source>
</evidence>
<evidence type="ECO:0000313" key="3">
    <source>
        <dbReference type="Proteomes" id="UP000186851"/>
    </source>
</evidence>
<feature type="transmembrane region" description="Helical" evidence="1">
    <location>
        <begin position="93"/>
        <end position="115"/>
    </location>
</feature>
<protein>
    <submittedName>
        <fullName evidence="2">Uncharacterized protein</fullName>
    </submittedName>
</protein>
<sequence>MSEVERKEEKEVTEPLGFQKVSKINILLNVISLIDGYRINRCPDFRRLDDNIKKGVLGRVFAEKWKDIRKVLWRIGTFPKNIPNVNKMMTIRIITHIIGLILMLVASSIVIATIFLTMPRLILYIGLALYAVGTSILGFAMLLRRRIAIKIAEYYYEDHDRWKREQAYLKGVVQQLIDGLIRYLRQRKKIGTDKALTQVEKDTPLKKYQKLMAKYMIRMYNVDYTGLIIVKKPNAFRKHYEVVPKLF</sequence>
<name>A0AAF0IAQ3_ODILC</name>
<keyword evidence="1" id="KW-0812">Transmembrane</keyword>
<accession>A0AAF0IAQ3</accession>
<feature type="transmembrane region" description="Helical" evidence="1">
    <location>
        <begin position="121"/>
        <end position="143"/>
    </location>
</feature>
<gene>
    <name evidence="2" type="ORF">OdinLCB4_005015</name>
</gene>
<evidence type="ECO:0000313" key="2">
    <source>
        <dbReference type="EMBL" id="WEU39834.1"/>
    </source>
</evidence>
<dbReference type="KEGG" id="oyw:OdinLCB4_005015"/>
<dbReference type="AlphaFoldDB" id="A0AAF0IAQ3"/>
<dbReference type="EMBL" id="CP091871">
    <property type="protein sequence ID" value="WEU39834.1"/>
    <property type="molecule type" value="Genomic_DNA"/>
</dbReference>
<dbReference type="Proteomes" id="UP000186851">
    <property type="component" value="Chromosome"/>
</dbReference>
<reference evidence="2" key="2">
    <citation type="journal article" date="2022" name="Nat. Microbiol.">
        <title>A closed Candidatus Odinarchaeum chromosome exposes Asgard archaeal viruses.</title>
        <authorList>
            <person name="Tamarit D."/>
            <person name="Caceres E.F."/>
            <person name="Krupovic M."/>
            <person name="Nijland R."/>
            <person name="Eme L."/>
            <person name="Robinson N.P."/>
            <person name="Ettema T.J.G."/>
        </authorList>
    </citation>
    <scope>NUCLEOTIDE SEQUENCE</scope>
    <source>
        <strain evidence="2">LCB_4</strain>
    </source>
</reference>
<keyword evidence="1" id="KW-1133">Transmembrane helix</keyword>
<organism evidence="2 3">
    <name type="scientific">Odinarchaeota yellowstonii (strain LCB_4)</name>
    <dbReference type="NCBI Taxonomy" id="1841599"/>
    <lineage>
        <taxon>Archaea</taxon>
        <taxon>Promethearchaeati</taxon>
        <taxon>Candidatus Odinarchaeota</taxon>
        <taxon>Candidatus Odinarchaeia</taxon>
        <taxon>Candidatus Odinarchaeales</taxon>
        <taxon>Candidatus Odinarchaeaceae</taxon>
        <taxon>Candidatus Odinarchaeum</taxon>
    </lineage>
</organism>
<reference evidence="2" key="1">
    <citation type="journal article" date="2017" name="Nature">
        <title>Asgard archaea illuminate the origin of eukaryotic cellular complexity.</title>
        <authorList>
            <person name="Zaremba-Niedzwiedzka K."/>
            <person name="Caceres E.F."/>
            <person name="Saw J.H."/>
            <person name="Backstrom D."/>
            <person name="Juzokaite L."/>
            <person name="Vancaester E."/>
            <person name="Seitz K.W."/>
            <person name="Anantharaman K."/>
            <person name="Starnawski P."/>
            <person name="Kjeldsen K.U."/>
            <person name="Scott M.B."/>
            <person name="Nunoura T."/>
            <person name="Banfield J.F."/>
            <person name="Schramm A."/>
            <person name="Baker B.J."/>
            <person name="Spang A."/>
            <person name="Ettema T.J.G."/>
        </authorList>
    </citation>
    <scope>NUCLEOTIDE SEQUENCE</scope>
    <source>
        <strain evidence="2">LCB_4</strain>
    </source>
</reference>
<proteinExistence type="predicted"/>